<dbReference type="InterPro" id="IPR007717">
    <property type="entry name" value="NPL4_C"/>
</dbReference>
<dbReference type="AlphaFoldDB" id="A0A7R9AQH7"/>
<evidence type="ECO:0000256" key="6">
    <source>
        <dbReference type="ARBA" id="ARBA00074519"/>
    </source>
</evidence>
<keyword evidence="3 7" id="KW-0863">Zinc-finger</keyword>
<organism evidence="12">
    <name type="scientific">Timema shepardi</name>
    <name type="common">Walking stick</name>
    <dbReference type="NCBI Taxonomy" id="629360"/>
    <lineage>
        <taxon>Eukaryota</taxon>
        <taxon>Metazoa</taxon>
        <taxon>Ecdysozoa</taxon>
        <taxon>Arthropoda</taxon>
        <taxon>Hexapoda</taxon>
        <taxon>Insecta</taxon>
        <taxon>Pterygota</taxon>
        <taxon>Neoptera</taxon>
        <taxon>Polyneoptera</taxon>
        <taxon>Phasmatodea</taxon>
        <taxon>Timematodea</taxon>
        <taxon>Timematoidea</taxon>
        <taxon>Timematidae</taxon>
        <taxon>Timema</taxon>
    </lineage>
</organism>
<evidence type="ECO:0000259" key="9">
    <source>
        <dbReference type="PROSITE" id="PS50199"/>
    </source>
</evidence>
<proteinExistence type="inferred from homology"/>
<dbReference type="GO" id="GO:0031625">
    <property type="term" value="F:ubiquitin protein ligase binding"/>
    <property type="evidence" value="ECO:0007669"/>
    <property type="project" value="TreeGrafter"/>
</dbReference>
<feature type="region of interest" description="Disordered" evidence="8">
    <location>
        <begin position="191"/>
        <end position="220"/>
    </location>
</feature>
<evidence type="ECO:0000313" key="12">
    <source>
        <dbReference type="EMBL" id="CAD7258507.1"/>
    </source>
</evidence>
<dbReference type="Gene3D" id="3.10.20.90">
    <property type="entry name" value="Phosphatidylinositol 3-kinase Catalytic Subunit, Chain A, domain 1"/>
    <property type="match status" value="1"/>
</dbReference>
<dbReference type="InterPro" id="IPR029071">
    <property type="entry name" value="Ubiquitin-like_domsf"/>
</dbReference>
<dbReference type="CDD" id="cd08061">
    <property type="entry name" value="MPN_NPL4"/>
    <property type="match status" value="1"/>
</dbReference>
<comment type="pathway">
    <text evidence="5">Protein degradation; proteasomal ubiquitin-dependent pathway.</text>
</comment>
<evidence type="ECO:0000259" key="11">
    <source>
        <dbReference type="PROSITE" id="PS51495"/>
    </source>
</evidence>
<evidence type="ECO:0000256" key="8">
    <source>
        <dbReference type="SAM" id="MobiDB-lite"/>
    </source>
</evidence>
<dbReference type="PROSITE" id="PS01358">
    <property type="entry name" value="ZF_RANBP2_1"/>
    <property type="match status" value="1"/>
</dbReference>
<dbReference type="Pfam" id="PF05021">
    <property type="entry name" value="NPL4"/>
    <property type="match status" value="1"/>
</dbReference>
<dbReference type="InterPro" id="IPR024682">
    <property type="entry name" value="Npl4_Ub-like_dom"/>
</dbReference>
<evidence type="ECO:0000256" key="1">
    <source>
        <dbReference type="ARBA" id="ARBA00011025"/>
    </source>
</evidence>
<dbReference type="InterPro" id="IPR001876">
    <property type="entry name" value="Znf_RanBP2"/>
</dbReference>
<dbReference type="InterPro" id="IPR007716">
    <property type="entry name" value="NPL4_Zn-bd_put"/>
</dbReference>
<dbReference type="InterPro" id="IPR037518">
    <property type="entry name" value="MPN"/>
</dbReference>
<evidence type="ECO:0000256" key="3">
    <source>
        <dbReference type="ARBA" id="ARBA00022771"/>
    </source>
</evidence>
<dbReference type="GO" id="GO:0005634">
    <property type="term" value="C:nucleus"/>
    <property type="evidence" value="ECO:0007669"/>
    <property type="project" value="TreeGrafter"/>
</dbReference>
<gene>
    <name evidence="12" type="ORF">TSIB3V08_LOCUS2742</name>
</gene>
<dbReference type="PROSITE" id="PS51495">
    <property type="entry name" value="GLUE"/>
    <property type="match status" value="1"/>
</dbReference>
<reference evidence="12" key="1">
    <citation type="submission" date="2020-11" db="EMBL/GenBank/DDBJ databases">
        <authorList>
            <person name="Tran Van P."/>
        </authorList>
    </citation>
    <scope>NUCLEOTIDE SEQUENCE</scope>
</reference>
<comment type="similarity">
    <text evidence="1">Belongs to the NPL4 family.</text>
</comment>
<dbReference type="PROSITE" id="PS50249">
    <property type="entry name" value="MPN"/>
    <property type="match status" value="1"/>
</dbReference>
<feature type="domain" description="RanBP2-type" evidence="9">
    <location>
        <begin position="1050"/>
        <end position="1078"/>
    </location>
</feature>
<dbReference type="InterPro" id="IPR021648">
    <property type="entry name" value="GLUE_dom"/>
</dbReference>
<dbReference type="Gene3D" id="2.30.30.380">
    <property type="entry name" value="Zn-finger domain of Sec23/24"/>
    <property type="match status" value="1"/>
</dbReference>
<keyword evidence="2" id="KW-0479">Metal-binding</keyword>
<evidence type="ECO:0000256" key="7">
    <source>
        <dbReference type="PROSITE-ProRule" id="PRU00322"/>
    </source>
</evidence>
<feature type="domain" description="MPN" evidence="10">
    <location>
        <begin position="686"/>
        <end position="823"/>
    </location>
</feature>
<dbReference type="PANTHER" id="PTHR12710:SF0">
    <property type="entry name" value="NUCLEAR PROTEIN LOCALIZATION PROTEIN 4 HOMOLOG"/>
    <property type="match status" value="1"/>
</dbReference>
<dbReference type="Pfam" id="PF05020">
    <property type="entry name" value="zf-NPL4"/>
    <property type="match status" value="1"/>
</dbReference>
<name>A0A7R9AQH7_TIMSH</name>
<dbReference type="GO" id="GO:0032266">
    <property type="term" value="F:phosphatidylinositol-3-phosphate binding"/>
    <property type="evidence" value="ECO:0007669"/>
    <property type="project" value="InterPro"/>
</dbReference>
<keyword evidence="4" id="KW-0862">Zinc</keyword>
<dbReference type="SMART" id="SM00547">
    <property type="entry name" value="ZnF_RBZ"/>
    <property type="match status" value="1"/>
</dbReference>
<feature type="domain" description="GLUE N-terminal" evidence="11">
    <location>
        <begin position="1007"/>
        <end position="1078"/>
    </location>
</feature>
<evidence type="ECO:0000256" key="4">
    <source>
        <dbReference type="ARBA" id="ARBA00022833"/>
    </source>
</evidence>
<dbReference type="GO" id="GO:0006511">
    <property type="term" value="P:ubiquitin-dependent protein catabolic process"/>
    <property type="evidence" value="ECO:0007669"/>
    <property type="project" value="InterPro"/>
</dbReference>
<evidence type="ECO:0000256" key="2">
    <source>
        <dbReference type="ARBA" id="ARBA00022723"/>
    </source>
</evidence>
<dbReference type="PROSITE" id="PS50199">
    <property type="entry name" value="ZF_RANBP2_2"/>
    <property type="match status" value="1"/>
</dbReference>
<dbReference type="InterPro" id="IPR036443">
    <property type="entry name" value="Znf_RanBP2_sf"/>
</dbReference>
<dbReference type="GO" id="GO:0008270">
    <property type="term" value="F:zinc ion binding"/>
    <property type="evidence" value="ECO:0007669"/>
    <property type="project" value="UniProtKB-KW"/>
</dbReference>
<sequence>MNSCLIPNNNVLPGRDAPQATMTTMRLRNGKPCQTDKPTTHEREWNTILGKTTPVHPTKIRTSISPSSAVSFNTTSVIANYGTEGSVGLWGKINSSTCNVTLFHVNMNVFTFQVDWRAMVNLINDAEEQRFIDCIKVHVYREAMEAGVNFIHRKWNAERLRRSDRTNYSNGLGLGKVELEEVNPHLCGGRVENHLRNSSPQFTRPRFEPRSPRPQQSSFNTTSALANYATEAGLAITRTLSHSQVSLQDPPSAAFSTTDDYKSTMGKGLATDLHDLVSLGAQSVAGGSSNIIHYNTQPTLNMDLDRESSFLHSCGALSSYLPHKYRDGPRVSWTVDFFELEWVNWEKNHQVEVLLLTPLKALDELFVFISVGQLVQINRIPLSDMAIPRDLIKEHLINVKRVRNTQHFTESMSYLPIPRDQAMSNRCHVALPLSPPSSSHIQRHPSLTVRVQSPEGTRRVDVELSDSILQLFEKVHDTFGLTDYGFALYRERGNKNELISSRSHSVRSCGVHHGDTIYLTPLNGALWSKDPASHPSTSKAVNNTPSGEPVIDAPSKFAPPRGPSLTLQEDDVDLQLWKLDGKVQRKKDDKFCRHGANACCVHCSPLEPFDEAYLKEQNVKHLSFHAYLRKLTAGVDRGKFASVEDISCRIKPGCKDHPPWPKGFCSKCQPNAITLNRQEYRHVDNVVFENPHLVERFLNYWRTTGHQRIGFLFGNYEIHSDVPLGIRATVAAIYEPPQESTRDSIVLLPDDKDALVDQLAQQLGLHRVGWIFTDLVADDVTKGTVKHVRNIESHFLSAEECIMAGHFQNQHPNPCRFSPVGSFGSKFVTVCVTGDSSNQVHMEGYGVSNQCMALVRDNCLVPTNVPELGYVRESTDKQYVPDVYYKEKDSYGNEVLRLARPLPVEYLLVDIPASTPLTPQYTFNADSNLTPFPVENRMVDGHIQDFNALSNYCQQFRPGHFLEGVSDFHFLLYISAMDMLPMKDYMSPILEAVRTKNSDLAENWSRSEHWATVEQLITASSSSLPTLSRHVALNNATGPNIGDQDEAAAPNGILWTCPHCTFLNPPELATCEMCSLPR</sequence>
<protein>
    <recommendedName>
        <fullName evidence="6">Nuclear protein localization protein 4 homolog</fullName>
    </recommendedName>
</protein>
<dbReference type="SUPFAM" id="SSF54236">
    <property type="entry name" value="Ubiquitin-like"/>
    <property type="match status" value="1"/>
</dbReference>
<dbReference type="Pfam" id="PF11543">
    <property type="entry name" value="UN_NPL4"/>
    <property type="match status" value="1"/>
</dbReference>
<evidence type="ECO:0000259" key="10">
    <source>
        <dbReference type="PROSITE" id="PS50249"/>
    </source>
</evidence>
<dbReference type="PANTHER" id="PTHR12710">
    <property type="entry name" value="NUCLEAR PROTEIN LOCALIZATION 4"/>
    <property type="match status" value="1"/>
</dbReference>
<dbReference type="SUPFAM" id="SSF90209">
    <property type="entry name" value="Ran binding protein zinc finger-like"/>
    <property type="match status" value="1"/>
</dbReference>
<evidence type="ECO:0000256" key="5">
    <source>
        <dbReference type="ARBA" id="ARBA00060618"/>
    </source>
</evidence>
<dbReference type="FunFam" id="3.40.140.10:FF:000012">
    <property type="entry name" value="nuclear protein localization protein 4 homolog"/>
    <property type="match status" value="1"/>
</dbReference>
<dbReference type="InterPro" id="IPR016563">
    <property type="entry name" value="Npl4"/>
</dbReference>
<accession>A0A7R9AQH7</accession>
<dbReference type="EMBL" id="OC000862">
    <property type="protein sequence ID" value="CAD7258507.1"/>
    <property type="molecule type" value="Genomic_DNA"/>
</dbReference>
<dbReference type="GO" id="GO:0043130">
    <property type="term" value="F:ubiquitin binding"/>
    <property type="evidence" value="ECO:0007669"/>
    <property type="project" value="InterPro"/>
</dbReference>